<protein>
    <submittedName>
        <fullName evidence="2">Uncharacterized protein</fullName>
    </submittedName>
</protein>
<name>A0A9P1FFS1_9DINO</name>
<reference evidence="2" key="1">
    <citation type="submission" date="2022-10" db="EMBL/GenBank/DDBJ databases">
        <authorList>
            <person name="Chen Y."/>
            <person name="Dougan E. K."/>
            <person name="Chan C."/>
            <person name="Rhodes N."/>
            <person name="Thang M."/>
        </authorList>
    </citation>
    <scope>NUCLEOTIDE SEQUENCE</scope>
</reference>
<dbReference type="AlphaFoldDB" id="A0A9P1FFS1"/>
<accession>A0A9P1FFS1</accession>
<evidence type="ECO:0000256" key="1">
    <source>
        <dbReference type="SAM" id="MobiDB-lite"/>
    </source>
</evidence>
<evidence type="ECO:0000313" key="3">
    <source>
        <dbReference type="EMBL" id="CAL4760382.1"/>
    </source>
</evidence>
<dbReference type="OrthoDB" id="411615at2759"/>
<proteinExistence type="predicted"/>
<organism evidence="2">
    <name type="scientific">Cladocopium goreaui</name>
    <dbReference type="NCBI Taxonomy" id="2562237"/>
    <lineage>
        <taxon>Eukaryota</taxon>
        <taxon>Sar</taxon>
        <taxon>Alveolata</taxon>
        <taxon>Dinophyceae</taxon>
        <taxon>Suessiales</taxon>
        <taxon>Symbiodiniaceae</taxon>
        <taxon>Cladocopium</taxon>
    </lineage>
</organism>
<dbReference type="Proteomes" id="UP001152797">
    <property type="component" value="Unassembled WGS sequence"/>
</dbReference>
<sequence>MSLFQSTESMALGKSVLREVIAAAEALECPYCNKFSSRKQSAPAHAERPMDFNEQLQADTLWFDLSSVGPDAPSDKASKRKIGMLVMVVLMKIYSQVNDAFTGLVNGAQRAEQAIAGLRQRRVVRTADLRRINQHTLEQPSPKKAKTNHPPDQGEQDAPAARPESVRSFSYEPTEPIDDLPKDPAEDPPLPVADPSSGLDLPTDPGLDLPDESRRLIWVCATLKSHNPHSKLKQQQRPPAERQVLDSCLNLFRKMFQSLMVMTVKLISPPLQLTTPSPNLQCLRHLHNFLDFPLLNADGNMNEVRLLGCDLHCGHWCMITLILKALAIQSVPSTVNRSTSLSNSFQMAAKAQPTFQLDGIMDCTFHTTDFPLPAEKLQTTNGLTMRRNSRIILVNEEQPAPVGDEPWFGKTLYPLTKDAAAEFGQNYVGDLSKKFNNKTIRSHGHIWSAQAAPKKKNVKDSADLKESRMRSTEANFVGQNSQRRLPADWCASRYTDADGKGGWWLRQQAYVQKIKPLTLSDSSDENRELTVREVTMLRGLLGGYFVLLMNVKALSLNSEAQACAGAMDALEYLLIFWHGCVTPGFELRHLDVHDIQMQSALVVDAKALYDSLKAEVPQMQGDRRSKIEVMVVKQKMDEMKTKLKWISSETQLADGVTKIAARQLLADRLRSHVFSLHSDQSFQAAKKKTLAERQASARRNAIGRLQKGIGFAVLTNQLEPVRVQMRQQQVNDKDERIQDLESLVHYYEQDHDTICIVIAERFYKRIKPAYEI</sequence>
<reference evidence="3 4" key="2">
    <citation type="submission" date="2024-05" db="EMBL/GenBank/DDBJ databases">
        <authorList>
            <person name="Chen Y."/>
            <person name="Shah S."/>
            <person name="Dougan E. K."/>
            <person name="Thang M."/>
            <person name="Chan C."/>
        </authorList>
    </citation>
    <scope>NUCLEOTIDE SEQUENCE [LARGE SCALE GENOMIC DNA]</scope>
</reference>
<keyword evidence="4" id="KW-1185">Reference proteome</keyword>
<evidence type="ECO:0000313" key="2">
    <source>
        <dbReference type="EMBL" id="CAI3973070.1"/>
    </source>
</evidence>
<feature type="compositionally biased region" description="Low complexity" evidence="1">
    <location>
        <begin position="198"/>
        <end position="207"/>
    </location>
</feature>
<dbReference type="EMBL" id="CAMXCT020000052">
    <property type="protein sequence ID" value="CAL1126445.1"/>
    <property type="molecule type" value="Genomic_DNA"/>
</dbReference>
<dbReference type="EMBL" id="CAMXCT010000052">
    <property type="protein sequence ID" value="CAI3973070.1"/>
    <property type="molecule type" value="Genomic_DNA"/>
</dbReference>
<gene>
    <name evidence="2" type="ORF">C1SCF055_LOCUS1599</name>
</gene>
<comment type="caution">
    <text evidence="2">The sequence shown here is derived from an EMBL/GenBank/DDBJ whole genome shotgun (WGS) entry which is preliminary data.</text>
</comment>
<feature type="region of interest" description="Disordered" evidence="1">
    <location>
        <begin position="132"/>
        <end position="207"/>
    </location>
</feature>
<evidence type="ECO:0000313" key="4">
    <source>
        <dbReference type="Proteomes" id="UP001152797"/>
    </source>
</evidence>
<dbReference type="EMBL" id="CAMXCT030000052">
    <property type="protein sequence ID" value="CAL4760382.1"/>
    <property type="molecule type" value="Genomic_DNA"/>
</dbReference>